<reference evidence="3" key="1">
    <citation type="journal article" date="2019" name="Int. J. Syst. Evol. Microbiol.">
        <title>The Global Catalogue of Microorganisms (GCM) 10K type strain sequencing project: providing services to taxonomists for standard genome sequencing and annotation.</title>
        <authorList>
            <consortium name="The Broad Institute Genomics Platform"/>
            <consortium name="The Broad Institute Genome Sequencing Center for Infectious Disease"/>
            <person name="Wu L."/>
            <person name="Ma J."/>
        </authorList>
    </citation>
    <scope>NUCLEOTIDE SEQUENCE [LARGE SCALE GENOMIC DNA]</scope>
    <source>
        <strain evidence="3">KCTC 42805</strain>
    </source>
</reference>
<keyword evidence="1" id="KW-1133">Transmembrane helix</keyword>
<feature type="non-terminal residue" evidence="2">
    <location>
        <position position="1"/>
    </location>
</feature>
<sequence length="73" mass="7877">DWPLNRPMGLQPSRAIGCASPFYLLASYSILGIISPHKPKGRSGDLRVGVKNFRLPKIPAPAAQSYVGMTKIA</sequence>
<comment type="caution">
    <text evidence="2">The sequence shown here is derived from an EMBL/GenBank/DDBJ whole genome shotgun (WGS) entry which is preliminary data.</text>
</comment>
<keyword evidence="1" id="KW-0812">Transmembrane</keyword>
<dbReference type="RefSeq" id="WP_381521313.1">
    <property type="nucleotide sequence ID" value="NZ_JBHULN010000004.1"/>
</dbReference>
<evidence type="ECO:0000313" key="2">
    <source>
        <dbReference type="EMBL" id="MFD2570538.1"/>
    </source>
</evidence>
<evidence type="ECO:0000256" key="1">
    <source>
        <dbReference type="SAM" id="Phobius"/>
    </source>
</evidence>
<accession>A0ABW5M309</accession>
<feature type="transmembrane region" description="Helical" evidence="1">
    <location>
        <begin position="12"/>
        <end position="34"/>
    </location>
</feature>
<proteinExistence type="predicted"/>
<protein>
    <submittedName>
        <fullName evidence="2">Uncharacterized protein</fullName>
    </submittedName>
</protein>
<organism evidence="2 3">
    <name type="scientific">Spirosoma soli</name>
    <dbReference type="NCBI Taxonomy" id="1770529"/>
    <lineage>
        <taxon>Bacteria</taxon>
        <taxon>Pseudomonadati</taxon>
        <taxon>Bacteroidota</taxon>
        <taxon>Cytophagia</taxon>
        <taxon>Cytophagales</taxon>
        <taxon>Cytophagaceae</taxon>
        <taxon>Spirosoma</taxon>
    </lineage>
</organism>
<keyword evidence="1" id="KW-0472">Membrane</keyword>
<dbReference type="EMBL" id="JBHULN010000004">
    <property type="protein sequence ID" value="MFD2570538.1"/>
    <property type="molecule type" value="Genomic_DNA"/>
</dbReference>
<keyword evidence="3" id="KW-1185">Reference proteome</keyword>
<name>A0ABW5M309_9BACT</name>
<dbReference type="Proteomes" id="UP001597469">
    <property type="component" value="Unassembled WGS sequence"/>
</dbReference>
<gene>
    <name evidence="2" type="ORF">ACFSUS_07835</name>
</gene>
<evidence type="ECO:0000313" key="3">
    <source>
        <dbReference type="Proteomes" id="UP001597469"/>
    </source>
</evidence>